<dbReference type="AlphaFoldDB" id="A0A944MB34"/>
<evidence type="ECO:0000313" key="6">
    <source>
        <dbReference type="EMBL" id="MBT2990696.1"/>
    </source>
</evidence>
<dbReference type="PANTHER" id="PTHR36153:SF1">
    <property type="entry name" value="TYPE VI SECRETION SYSTEM COMPONENT TSSM1"/>
    <property type="match status" value="1"/>
</dbReference>
<dbReference type="InterPro" id="IPR010623">
    <property type="entry name" value="IcmF_C"/>
</dbReference>
<dbReference type="Pfam" id="PF14331">
    <property type="entry name" value="IcmF-related_N"/>
    <property type="match status" value="1"/>
</dbReference>
<dbReference type="InterPro" id="IPR025743">
    <property type="entry name" value="TssM1_N"/>
</dbReference>
<evidence type="ECO:0000259" key="2">
    <source>
        <dbReference type="Pfam" id="PF06744"/>
    </source>
</evidence>
<feature type="domain" description="Type VI secretion system component TssM1 helical" evidence="5">
    <location>
        <begin position="961"/>
        <end position="1058"/>
    </location>
</feature>
<keyword evidence="1" id="KW-0812">Transmembrane</keyword>
<feature type="domain" description="IcmF-related" evidence="3">
    <location>
        <begin position="508"/>
        <end position="813"/>
    </location>
</feature>
<dbReference type="NCBIfam" id="TIGR03348">
    <property type="entry name" value="VI_IcmF"/>
    <property type="match status" value="1"/>
</dbReference>
<dbReference type="Pfam" id="PF21070">
    <property type="entry name" value="IcmF_helical"/>
    <property type="match status" value="1"/>
</dbReference>
<feature type="domain" description="Type VI secretion system component TssM1 N-terminal" evidence="4">
    <location>
        <begin position="198"/>
        <end position="456"/>
    </location>
</feature>
<sequence length="1193" mass="134038">MRAIMGIIKNRWFVAILGLIAISIIIWLVGPLIAIAGMEPLGSVIGRLIAILLVLLLWLGMELRRFLTARKKNQQMLESVVGQKDQPQIHARESDEEVAILSQRLDEAIRILKESKVGGKQDRQFLYQLPWYMFIGPPGSGKTTALLNSGLHFPLADKLGNDAVQGIGGTRNCDWWFTDDAVLLDTAGRYTTQDSYEEVDRAAWLGFLDLLKRHRKRRPINGALVAISVEDILQLTELERLNHAKAIRMRVKELIDHFGIRFPIYILFTKCDLLAGFNEFFENMGREERSQVWGMTFPLADKADQEGGISRFQDEFRALEKRIDVRLMDRLEQERDTKRRILIYSFPQQFSALREAAESFLYEAFSANRFQETPMVRGIYFTSGTQEGTPIDRLLGSMAQEFGLNRQIAPAFSGSGRSFFINRLFKDLIFPEAHLAGVNTRVEKRRAWLQRMAYAGAISLAVLAGIAWFTSYSRNQSYIDQVAIQANAAEEKVNAVAPDDLTLANVVPALDSVRQIPGGYADQEAEIPWLMGLGLYQGDKLGSEAVSAYRTSLKNLFLPRIILGLENQLTRQGNNPDYLYEALKVYLMFDDSEHFDAETVKTWMLLLWQLNLPGAENAQARQALAGHLDALLEMMPMTPTLPLDQDLIAHVRGSLLRVPLADRVYNRMKRTTEGGSIPPIRLTQAIGADADLVFSRRSGEPLDKEIPALFTYGGYHKLFLKDHLEIANKLLEEKWILGPELEKIVGETDLVKLSARVKELYYEEYIRTWEQQLADIRVKPFTSMRQAVDILNIISGPSSPLRRYLKLVQEQTTLSRLPGGAKKAAELVERNTSGITRRLASILQVAPDASEAASEDSLLTTPVDQHFASLNRMIEAQEGEQAPLERTMEMLNELYAHMSSIASAGNQSNQAFNVARDPSAGGSVISRLKLEAKRQPGPLAAMLNTLADGSSNLTISGVRAHLNSVWTTQVLPFCQRSLTGRYPIDRASSREVTIGDFGRFFGPGGMMDNFFNSYLQDFVDTSRRSWRWNAAGNRALGIPTGTLRQFQRAAVIRDAFFSGSAQEPKINFEVKPLSMDTTITQITLLLNQQRVRYNHGPARWNRMSWPDDSGISDTKILLAPPAGNKPSGLTEDGPWGWFRIIDQAKTEATDSPETIKVEFNVGGRKSRFMLRASGALNPFKLKELADFRCPNRL</sequence>
<protein>
    <submittedName>
        <fullName evidence="6">Type VI secretion system membrane subunit TssM</fullName>
    </submittedName>
</protein>
<feature type="transmembrane region" description="Helical" evidence="1">
    <location>
        <begin position="44"/>
        <end position="61"/>
    </location>
</feature>
<evidence type="ECO:0000256" key="1">
    <source>
        <dbReference type="SAM" id="Phobius"/>
    </source>
</evidence>
<keyword evidence="1" id="KW-1133">Transmembrane helix</keyword>
<feature type="transmembrane region" description="Helical" evidence="1">
    <location>
        <begin position="452"/>
        <end position="470"/>
    </location>
</feature>
<evidence type="ECO:0000259" key="3">
    <source>
        <dbReference type="Pfam" id="PF06761"/>
    </source>
</evidence>
<dbReference type="EMBL" id="JAHHGM010000020">
    <property type="protein sequence ID" value="MBT2990696.1"/>
    <property type="molecule type" value="Genomic_DNA"/>
</dbReference>
<dbReference type="Pfam" id="PF06744">
    <property type="entry name" value="IcmF_C"/>
    <property type="match status" value="1"/>
</dbReference>
<dbReference type="SUPFAM" id="SSF52540">
    <property type="entry name" value="P-loop containing nucleoside triphosphate hydrolases"/>
    <property type="match status" value="1"/>
</dbReference>
<proteinExistence type="predicted"/>
<keyword evidence="1" id="KW-0472">Membrane</keyword>
<feature type="transmembrane region" description="Helical" evidence="1">
    <location>
        <begin position="12"/>
        <end position="38"/>
    </location>
</feature>
<evidence type="ECO:0000313" key="7">
    <source>
        <dbReference type="Proteomes" id="UP000770889"/>
    </source>
</evidence>
<dbReference type="Pfam" id="PF06761">
    <property type="entry name" value="IcmF-related"/>
    <property type="match status" value="1"/>
</dbReference>
<dbReference type="InterPro" id="IPR053156">
    <property type="entry name" value="T6SS_TssM-like"/>
</dbReference>
<dbReference type="InterPro" id="IPR009612">
    <property type="entry name" value="IcmF-rel"/>
</dbReference>
<dbReference type="InterPro" id="IPR017731">
    <property type="entry name" value="TssM1-like"/>
</dbReference>
<organism evidence="6 7">
    <name type="scientific">Candidatus Thiodiazotropha taylori</name>
    <dbReference type="NCBI Taxonomy" id="2792791"/>
    <lineage>
        <taxon>Bacteria</taxon>
        <taxon>Pseudomonadati</taxon>
        <taxon>Pseudomonadota</taxon>
        <taxon>Gammaproteobacteria</taxon>
        <taxon>Chromatiales</taxon>
        <taxon>Sedimenticolaceae</taxon>
        <taxon>Candidatus Thiodiazotropha</taxon>
    </lineage>
</organism>
<comment type="caution">
    <text evidence="6">The sequence shown here is derived from an EMBL/GenBank/DDBJ whole genome shotgun (WGS) entry which is preliminary data.</text>
</comment>
<evidence type="ECO:0000259" key="4">
    <source>
        <dbReference type="Pfam" id="PF14331"/>
    </source>
</evidence>
<dbReference type="Proteomes" id="UP000770889">
    <property type="component" value="Unassembled WGS sequence"/>
</dbReference>
<evidence type="ECO:0000259" key="5">
    <source>
        <dbReference type="Pfam" id="PF21070"/>
    </source>
</evidence>
<dbReference type="CDD" id="cd00882">
    <property type="entry name" value="Ras_like_GTPase"/>
    <property type="match status" value="1"/>
</dbReference>
<feature type="domain" description="Type VI secretion system IcmF C-terminal" evidence="2">
    <location>
        <begin position="1068"/>
        <end position="1173"/>
    </location>
</feature>
<reference evidence="6 7" key="1">
    <citation type="submission" date="2021-05" db="EMBL/GenBank/DDBJ databases">
        <title>Genetic and Functional Diversity in Clade A Lucinid endosymbionts from the Bahamas.</title>
        <authorList>
            <person name="Giani N.M."/>
            <person name="Engel A.S."/>
            <person name="Campbell B.J."/>
        </authorList>
    </citation>
    <scope>NUCLEOTIDE SEQUENCE [LARGE SCALE GENOMIC DNA]</scope>
    <source>
        <strain evidence="6">LUC16012Gg_MoonRockCtena</strain>
    </source>
</reference>
<gene>
    <name evidence="6" type="primary">tssM</name>
    <name evidence="6" type="ORF">KME65_17205</name>
</gene>
<dbReference type="PANTHER" id="PTHR36153">
    <property type="entry name" value="INNER MEMBRANE PROTEIN-RELATED"/>
    <property type="match status" value="1"/>
</dbReference>
<dbReference type="InterPro" id="IPR048677">
    <property type="entry name" value="TssM1_hel"/>
</dbReference>
<dbReference type="InterPro" id="IPR027417">
    <property type="entry name" value="P-loop_NTPase"/>
</dbReference>
<accession>A0A944MB34</accession>
<name>A0A944MB34_9GAMM</name>